<dbReference type="RefSeq" id="WP_184083920.1">
    <property type="nucleotide sequence ID" value="NZ_JACIJF010000001.1"/>
</dbReference>
<evidence type="ECO:0000313" key="2">
    <source>
        <dbReference type="Proteomes" id="UP000527143"/>
    </source>
</evidence>
<evidence type="ECO:0000313" key="1">
    <source>
        <dbReference type="EMBL" id="MBB5709321.1"/>
    </source>
</evidence>
<comment type="caution">
    <text evidence="1">The sequence shown here is derived from an EMBL/GenBank/DDBJ whole genome shotgun (WGS) entry which is preliminary data.</text>
</comment>
<dbReference type="EMBL" id="JACIJF010000001">
    <property type="protein sequence ID" value="MBB5709321.1"/>
    <property type="molecule type" value="Genomic_DNA"/>
</dbReference>
<sequence>MLKQIGRAGQAFWATLTDKLFLNLPDSYRDMAACDLDDRSLVQWVRWALANSAKFYEKDAAERGRNTAEIITQHGVVALALLTLKMGATQATFDVEGITYRSEEQGDWRVTIERTNPPHVATPSRTVNLEQVR</sequence>
<keyword evidence="2" id="KW-1185">Reference proteome</keyword>
<dbReference type="Proteomes" id="UP000527143">
    <property type="component" value="Unassembled WGS sequence"/>
</dbReference>
<dbReference type="AlphaFoldDB" id="A0A840YND9"/>
<protein>
    <submittedName>
        <fullName evidence="1">Uncharacterized protein</fullName>
    </submittedName>
</protein>
<accession>A0A840YND9</accession>
<gene>
    <name evidence="1" type="ORF">FHT02_000527</name>
</gene>
<reference evidence="1 2" key="1">
    <citation type="submission" date="2020-08" db="EMBL/GenBank/DDBJ databases">
        <title>Genomic Encyclopedia of Type Strains, Phase IV (KMG-IV): sequencing the most valuable type-strain genomes for metagenomic binning, comparative biology and taxonomic classification.</title>
        <authorList>
            <person name="Goeker M."/>
        </authorList>
    </citation>
    <scope>NUCLEOTIDE SEQUENCE [LARGE SCALE GENOMIC DNA]</scope>
    <source>
        <strain evidence="1 2">DSM 26736</strain>
    </source>
</reference>
<organism evidence="1 2">
    <name type="scientific">Sphingomonas xinjiangensis</name>
    <dbReference type="NCBI Taxonomy" id="643568"/>
    <lineage>
        <taxon>Bacteria</taxon>
        <taxon>Pseudomonadati</taxon>
        <taxon>Pseudomonadota</taxon>
        <taxon>Alphaproteobacteria</taxon>
        <taxon>Sphingomonadales</taxon>
        <taxon>Sphingomonadaceae</taxon>
        <taxon>Sphingomonas</taxon>
    </lineage>
</organism>
<name>A0A840YND9_9SPHN</name>
<proteinExistence type="predicted"/>